<dbReference type="EMBL" id="AWSI01000021">
    <property type="protein sequence ID" value="ERH30848.1"/>
    <property type="molecule type" value="Genomic_DNA"/>
</dbReference>
<feature type="domain" description="Solute-binding protein family 3/N-terminal" evidence="3">
    <location>
        <begin position="48"/>
        <end position="275"/>
    </location>
</feature>
<keyword evidence="1 2" id="KW-0732">Signal</keyword>
<dbReference type="Gene3D" id="3.40.190.10">
    <property type="entry name" value="Periplasmic binding protein-like II"/>
    <property type="match status" value="2"/>
</dbReference>
<dbReference type="GO" id="GO:0016020">
    <property type="term" value="C:membrane"/>
    <property type="evidence" value="ECO:0007669"/>
    <property type="project" value="InterPro"/>
</dbReference>
<comment type="caution">
    <text evidence="5">The sequence shown here is derived from an EMBL/GenBank/DDBJ whole genome shotgun (WGS) entry which is preliminary data.</text>
</comment>
<name>U1SFZ4_9BIFI</name>
<reference evidence="5 6" key="1">
    <citation type="submission" date="2013-08" db="EMBL/GenBank/DDBJ databases">
        <authorList>
            <person name="Weinstock G."/>
            <person name="Sodergren E."/>
            <person name="Wylie T."/>
            <person name="Fulton L."/>
            <person name="Fulton R."/>
            <person name="Fronick C."/>
            <person name="O'Laughlin M."/>
            <person name="Godfrey J."/>
            <person name="Miner T."/>
            <person name="Herter B."/>
            <person name="Appelbaum E."/>
            <person name="Cordes M."/>
            <person name="Lek S."/>
            <person name="Wollam A."/>
            <person name="Pepin K.H."/>
            <person name="Palsikar V.B."/>
            <person name="Mitreva M."/>
            <person name="Wilson R.K."/>
        </authorList>
    </citation>
    <scope>NUCLEOTIDE SEQUENCE [LARGE SCALE GENOMIC DNA]</scope>
    <source>
        <strain evidence="5 6">F0580</strain>
    </source>
</reference>
<organism evidence="5 6">
    <name type="scientific">Alloscardovia omnicolens F0580</name>
    <dbReference type="NCBI Taxonomy" id="1321816"/>
    <lineage>
        <taxon>Bacteria</taxon>
        <taxon>Bacillati</taxon>
        <taxon>Actinomycetota</taxon>
        <taxon>Actinomycetes</taxon>
        <taxon>Bifidobacteriales</taxon>
        <taxon>Bifidobacteriaceae</taxon>
        <taxon>Alloscardovia</taxon>
    </lineage>
</organism>
<dbReference type="PROSITE" id="PS51257">
    <property type="entry name" value="PROKAR_LIPOPROTEIN"/>
    <property type="match status" value="1"/>
</dbReference>
<dbReference type="PATRIC" id="fig|1321816.3.peg.698"/>
<evidence type="ECO:0000259" key="4">
    <source>
        <dbReference type="SMART" id="SM00079"/>
    </source>
</evidence>
<dbReference type="HOGENOM" id="CLU_019602_18_3_11"/>
<dbReference type="InterPro" id="IPR001320">
    <property type="entry name" value="Iontro_rcpt_C"/>
</dbReference>
<dbReference type="PANTHER" id="PTHR35936">
    <property type="entry name" value="MEMBRANE-BOUND LYTIC MUREIN TRANSGLYCOSYLASE F"/>
    <property type="match status" value="1"/>
</dbReference>
<evidence type="ECO:0000313" key="6">
    <source>
        <dbReference type="Proteomes" id="UP000016519"/>
    </source>
</evidence>
<dbReference type="Pfam" id="PF00497">
    <property type="entry name" value="SBP_bac_3"/>
    <property type="match status" value="1"/>
</dbReference>
<evidence type="ECO:0000256" key="2">
    <source>
        <dbReference type="SAM" id="SignalP"/>
    </source>
</evidence>
<dbReference type="SMART" id="SM00062">
    <property type="entry name" value="PBPb"/>
    <property type="match status" value="1"/>
</dbReference>
<dbReference type="SUPFAM" id="SSF53850">
    <property type="entry name" value="Periplasmic binding protein-like II"/>
    <property type="match status" value="1"/>
</dbReference>
<sequence>MEFRMLNTKNFGRALVAGVTATVLAFAAACGSTGVQNNSASETVTDGKLTVATGEPAYTPWVLNNKPESGEGYEAAVIYAVAKELGYKDSDVKWTRSTFDSAIAPGAKDWDMNIQQFSITEDRKKAVDFSPSYYNTTQAMVVQSDNKFANATSLADLKDAVIGSMTGTTSYEQAKAKIKDDIKLYNNNDDAVAALSSGQIDVLVVDTPTAVNMVESGQAGKTGKVLGQIADSEDKEGMGILLPKGSKLTAKVTKAINTLQENGTLKQLQDKWLSAYTTLTVLK</sequence>
<dbReference type="AlphaFoldDB" id="U1SFZ4"/>
<accession>U1SFZ4</accession>
<feature type="chain" id="PRO_5038519750" evidence="2">
    <location>
        <begin position="28"/>
        <end position="283"/>
    </location>
</feature>
<keyword evidence="6" id="KW-1185">Reference proteome</keyword>
<protein>
    <submittedName>
        <fullName evidence="5">ABC transporter, substrate-binding protein, family 3</fullName>
    </submittedName>
</protein>
<feature type="signal peptide" evidence="2">
    <location>
        <begin position="1"/>
        <end position="27"/>
    </location>
</feature>
<evidence type="ECO:0000313" key="5">
    <source>
        <dbReference type="EMBL" id="ERH30848.1"/>
    </source>
</evidence>
<evidence type="ECO:0000259" key="3">
    <source>
        <dbReference type="SMART" id="SM00062"/>
    </source>
</evidence>
<dbReference type="GO" id="GO:0015276">
    <property type="term" value="F:ligand-gated monoatomic ion channel activity"/>
    <property type="evidence" value="ECO:0007669"/>
    <property type="project" value="InterPro"/>
</dbReference>
<dbReference type="PANTHER" id="PTHR35936:SF38">
    <property type="entry name" value="GLUTAMINE-BINDING PERIPLASMIC PROTEIN"/>
    <property type="match status" value="1"/>
</dbReference>
<proteinExistence type="predicted"/>
<dbReference type="CDD" id="cd13530">
    <property type="entry name" value="PBP2_peptides_like"/>
    <property type="match status" value="1"/>
</dbReference>
<evidence type="ECO:0000256" key="1">
    <source>
        <dbReference type="ARBA" id="ARBA00022729"/>
    </source>
</evidence>
<dbReference type="InterPro" id="IPR001638">
    <property type="entry name" value="Solute-binding_3/MltF_N"/>
</dbReference>
<feature type="domain" description="Ionotropic glutamate receptor C-terminal" evidence="4">
    <location>
        <begin position="48"/>
        <end position="275"/>
    </location>
</feature>
<gene>
    <name evidence="5" type="ORF">HMPREF9244_00796</name>
</gene>
<dbReference type="Proteomes" id="UP000016519">
    <property type="component" value="Unassembled WGS sequence"/>
</dbReference>
<dbReference type="STRING" id="419015.HMPREF3214_00746"/>
<dbReference type="SMART" id="SM00079">
    <property type="entry name" value="PBPe"/>
    <property type="match status" value="1"/>
</dbReference>